<evidence type="ECO:0000256" key="6">
    <source>
        <dbReference type="ARBA" id="ARBA00047745"/>
    </source>
</evidence>
<dbReference type="InterPro" id="IPR011611">
    <property type="entry name" value="PfkB_dom"/>
</dbReference>
<comment type="function">
    <text evidence="8">Catalyzes the ATP-dependent phosphorylation of fructose-l-phosphate to fructose-l,6-bisphosphate.</text>
</comment>
<dbReference type="GO" id="GO:0016052">
    <property type="term" value="P:carbohydrate catabolic process"/>
    <property type="evidence" value="ECO:0007669"/>
    <property type="project" value="UniProtKB-ARBA"/>
</dbReference>
<dbReference type="GO" id="GO:0005988">
    <property type="term" value="P:lactose metabolic process"/>
    <property type="evidence" value="ECO:0007669"/>
    <property type="project" value="UniProtKB-KW"/>
</dbReference>
<dbReference type="GO" id="GO:0009024">
    <property type="term" value="F:tagatose-6-phosphate kinase activity"/>
    <property type="evidence" value="ECO:0007669"/>
    <property type="project" value="UniProtKB-EC"/>
</dbReference>
<dbReference type="PROSITE" id="PS00584">
    <property type="entry name" value="PFKB_KINASES_2"/>
    <property type="match status" value="1"/>
</dbReference>
<dbReference type="PROSITE" id="PS00583">
    <property type="entry name" value="PFKB_KINASES_1"/>
    <property type="match status" value="1"/>
</dbReference>
<dbReference type="PANTHER" id="PTHR46566:SF1">
    <property type="entry name" value="1-PHOSPHOFRUCTOKINASE"/>
    <property type="match status" value="1"/>
</dbReference>
<proteinExistence type="inferred from homology"/>
<dbReference type="GO" id="GO:0005829">
    <property type="term" value="C:cytosol"/>
    <property type="evidence" value="ECO:0007669"/>
    <property type="project" value="TreeGrafter"/>
</dbReference>
<protein>
    <recommendedName>
        <fullName evidence="7">Tagatose-6-phosphate kinase</fullName>
        <ecNumber evidence="7">2.7.1.144</ecNumber>
    </recommendedName>
</protein>
<keyword evidence="3 7" id="KW-0547">Nucleotide-binding</keyword>
<evidence type="ECO:0000256" key="2">
    <source>
        <dbReference type="ARBA" id="ARBA00022679"/>
    </source>
</evidence>
<organism evidence="10 11">
    <name type="scientific">Romboutsia hominis</name>
    <dbReference type="NCBI Taxonomy" id="1507512"/>
    <lineage>
        <taxon>Bacteria</taxon>
        <taxon>Bacillati</taxon>
        <taxon>Bacillota</taxon>
        <taxon>Clostridia</taxon>
        <taxon>Peptostreptococcales</taxon>
        <taxon>Peptostreptococcaceae</taxon>
        <taxon>Romboutsia</taxon>
    </lineage>
</organism>
<dbReference type="InterPro" id="IPR017583">
    <property type="entry name" value="Tagatose/fructose_Pkinase"/>
</dbReference>
<evidence type="ECO:0000313" key="11">
    <source>
        <dbReference type="Proteomes" id="UP000245695"/>
    </source>
</evidence>
<sequence>MLKLHSIDKNNKIIYIQSGSNHIEGYRLGVCILIKGEVIMITTITFNPSIDRMYRVNSINIGEVQRVISTNATAGGKGLNVTKVCKILGENPLAMGFIGGFNGAFIKDELRKLGIKNKFTEIKQETRNCLNIIEDNKVSTEFLEKGPIIGNSDLEKFENDIKEVIKDTKILIASGSYCQNMPLDYYEKIGHICRENNIKFILDTSGEPLKIALKSKPYLIKPNTDEIKQILRTNVESRDEVISAGKKLLEMGAQNVCISLGKEGMIYLNEYGVYEAKVPKIEAVNTVGSGDSTIAGFSVGILRGYEVEDLLKFSNACGISNALNIETGFVTLEEVEKYQGLVKVTKLS</sequence>
<keyword evidence="11" id="KW-1185">Reference proteome</keyword>
<gene>
    <name evidence="10" type="ORF">FRIFI_0240</name>
</gene>
<keyword evidence="4 8" id="KW-0418">Kinase</keyword>
<dbReference type="Proteomes" id="UP000245695">
    <property type="component" value="Chromosome 1"/>
</dbReference>
<dbReference type="InterPro" id="IPR022463">
    <property type="entry name" value="1-PFruKinase"/>
</dbReference>
<accession>A0A2P2BMY9</accession>
<dbReference type="EMBL" id="LN650648">
    <property type="protein sequence ID" value="CEI71791.1"/>
    <property type="molecule type" value="Genomic_DNA"/>
</dbReference>
<comment type="catalytic activity">
    <reaction evidence="7">
        <text>D-tagatofuranose 6-phosphate + ATP = D-tagatofuranose 1,6-bisphosphate + ADP + H(+)</text>
        <dbReference type="Rhea" id="RHEA:12420"/>
        <dbReference type="ChEBI" id="CHEBI:15378"/>
        <dbReference type="ChEBI" id="CHEBI:30616"/>
        <dbReference type="ChEBI" id="CHEBI:58694"/>
        <dbReference type="ChEBI" id="CHEBI:58695"/>
        <dbReference type="ChEBI" id="CHEBI:456216"/>
        <dbReference type="EC" id="2.7.1.144"/>
    </reaction>
</comment>
<keyword evidence="2 7" id="KW-0808">Transferase</keyword>
<keyword evidence="7" id="KW-0423">Lactose metabolism</keyword>
<dbReference type="KEGG" id="rhom:FRIFI_0240"/>
<evidence type="ECO:0000256" key="3">
    <source>
        <dbReference type="ARBA" id="ARBA00022741"/>
    </source>
</evidence>
<dbReference type="InterPro" id="IPR002173">
    <property type="entry name" value="Carboh/pur_kinase_PfkB_CS"/>
</dbReference>
<dbReference type="InterPro" id="IPR029056">
    <property type="entry name" value="Ribokinase-like"/>
</dbReference>
<dbReference type="GO" id="GO:0005524">
    <property type="term" value="F:ATP binding"/>
    <property type="evidence" value="ECO:0007669"/>
    <property type="project" value="UniProtKB-UniRule"/>
</dbReference>
<dbReference type="Gene3D" id="3.40.1190.20">
    <property type="match status" value="1"/>
</dbReference>
<dbReference type="UniPathway" id="UPA00704">
    <property type="reaction ID" value="UER00715"/>
</dbReference>
<dbReference type="NCBIfam" id="TIGR03168">
    <property type="entry name" value="1-PFK"/>
    <property type="match status" value="1"/>
</dbReference>
<comment type="similarity">
    <text evidence="7">Belongs to the carbohydrate kinase PfkB family. LacC subfamily.</text>
</comment>
<reference evidence="10 11" key="1">
    <citation type="submission" date="2014-09" db="EMBL/GenBank/DDBJ databases">
        <authorList>
            <person name="Hornung B.V."/>
        </authorList>
    </citation>
    <scope>NUCLEOTIDE SEQUENCE [LARGE SCALE GENOMIC DNA]</scope>
    <source>
        <strain evidence="10 11">FRIFI</strain>
    </source>
</reference>
<evidence type="ECO:0000256" key="1">
    <source>
        <dbReference type="ARBA" id="ARBA00005380"/>
    </source>
</evidence>
<dbReference type="Pfam" id="PF00294">
    <property type="entry name" value="PfkB"/>
    <property type="match status" value="1"/>
</dbReference>
<dbReference type="CDD" id="cd01164">
    <property type="entry name" value="FruK_PfkB_like"/>
    <property type="match status" value="1"/>
</dbReference>
<dbReference type="SUPFAM" id="SSF53613">
    <property type="entry name" value="Ribokinase-like"/>
    <property type="match status" value="1"/>
</dbReference>
<evidence type="ECO:0000259" key="9">
    <source>
        <dbReference type="Pfam" id="PF00294"/>
    </source>
</evidence>
<evidence type="ECO:0000256" key="7">
    <source>
        <dbReference type="PIRNR" id="PIRNR000535"/>
    </source>
</evidence>
<name>A0A2P2BMY9_9FIRM</name>
<dbReference type="AlphaFoldDB" id="A0A2P2BMY9"/>
<dbReference type="GO" id="GO:0044281">
    <property type="term" value="P:small molecule metabolic process"/>
    <property type="evidence" value="ECO:0007669"/>
    <property type="project" value="UniProtKB-ARBA"/>
</dbReference>
<evidence type="ECO:0000256" key="8">
    <source>
        <dbReference type="RuleBase" id="RU369061"/>
    </source>
</evidence>
<dbReference type="FunFam" id="3.40.1190.20:FF:000001">
    <property type="entry name" value="Phosphofructokinase"/>
    <property type="match status" value="1"/>
</dbReference>
<comment type="similarity">
    <text evidence="1">Belongs to the carbohydrate kinase pfkB family.</text>
</comment>
<dbReference type="NCBIfam" id="TIGR03828">
    <property type="entry name" value="pfkB"/>
    <property type="match status" value="1"/>
</dbReference>
<dbReference type="GO" id="GO:2001059">
    <property type="term" value="P:D-tagatose 6-phosphate catabolic process"/>
    <property type="evidence" value="ECO:0007669"/>
    <property type="project" value="UniProtKB-UniPathway"/>
</dbReference>
<evidence type="ECO:0000313" key="10">
    <source>
        <dbReference type="EMBL" id="CEI71791.1"/>
    </source>
</evidence>
<comment type="pathway">
    <text evidence="7">Carbohydrate metabolism; D-tagatose 6-phosphate degradation; D-glyceraldehyde 3-phosphate and glycerone phosphate from D-tagatose 6-phosphate: step 1/2.</text>
</comment>
<dbReference type="PANTHER" id="PTHR46566">
    <property type="entry name" value="1-PHOSPHOFRUCTOKINASE-RELATED"/>
    <property type="match status" value="1"/>
</dbReference>
<evidence type="ECO:0000256" key="4">
    <source>
        <dbReference type="ARBA" id="ARBA00022777"/>
    </source>
</evidence>
<comment type="catalytic activity">
    <reaction evidence="6 8">
        <text>beta-D-fructose 1-phosphate + ATP = beta-D-fructose 1,6-bisphosphate + ADP + H(+)</text>
        <dbReference type="Rhea" id="RHEA:14213"/>
        <dbReference type="ChEBI" id="CHEBI:15378"/>
        <dbReference type="ChEBI" id="CHEBI:30616"/>
        <dbReference type="ChEBI" id="CHEBI:32966"/>
        <dbReference type="ChEBI" id="CHEBI:138881"/>
        <dbReference type="ChEBI" id="CHEBI:456216"/>
        <dbReference type="EC" id="2.7.1.56"/>
    </reaction>
</comment>
<dbReference type="GO" id="GO:0008662">
    <property type="term" value="F:1-phosphofructokinase activity"/>
    <property type="evidence" value="ECO:0007669"/>
    <property type="project" value="UniProtKB-UniRule"/>
</dbReference>
<dbReference type="EC" id="2.7.1.144" evidence="7"/>
<evidence type="ECO:0000256" key="5">
    <source>
        <dbReference type="ARBA" id="ARBA00022840"/>
    </source>
</evidence>
<keyword evidence="5 7" id="KW-0067">ATP-binding</keyword>
<feature type="domain" description="Carbohydrate kinase PfkB" evidence="9">
    <location>
        <begin position="47"/>
        <end position="318"/>
    </location>
</feature>
<dbReference type="PIRSF" id="PIRSF000535">
    <property type="entry name" value="1PFK/6PFK/LacC"/>
    <property type="match status" value="1"/>
</dbReference>